<dbReference type="Gene3D" id="1.20.210.10">
    <property type="entry name" value="Cytochrome c oxidase-like, subunit I domain"/>
    <property type="match status" value="1"/>
</dbReference>
<dbReference type="EMBL" id="JAUSUL010000001">
    <property type="protein sequence ID" value="MDQ0315065.1"/>
    <property type="molecule type" value="Genomic_DNA"/>
</dbReference>
<dbReference type="Proteomes" id="UP001229244">
    <property type="component" value="Unassembled WGS sequence"/>
</dbReference>
<comment type="caution">
    <text evidence="2">The sequence shown here is derived from an EMBL/GenBank/DDBJ whole genome shotgun (WGS) entry which is preliminary data.</text>
</comment>
<feature type="transmembrane region" description="Helical" evidence="1">
    <location>
        <begin position="67"/>
        <end position="88"/>
    </location>
</feature>
<name>A0AAE3VN83_9HYPH</name>
<feature type="transmembrane region" description="Helical" evidence="1">
    <location>
        <begin position="36"/>
        <end position="55"/>
    </location>
</feature>
<keyword evidence="3" id="KW-1185">Reference proteome</keyword>
<feature type="transmembrane region" description="Helical" evidence="1">
    <location>
        <begin position="100"/>
        <end position="121"/>
    </location>
</feature>
<dbReference type="SUPFAM" id="SSF81442">
    <property type="entry name" value="Cytochrome c oxidase subunit I-like"/>
    <property type="match status" value="1"/>
</dbReference>
<keyword evidence="1" id="KW-0472">Membrane</keyword>
<dbReference type="AlphaFoldDB" id="A0AAE3VN83"/>
<keyword evidence="1" id="KW-1133">Transmembrane helix</keyword>
<keyword evidence="1" id="KW-0812">Transmembrane</keyword>
<organism evidence="2 3">
    <name type="scientific">Amorphus orientalis</name>
    <dbReference type="NCBI Taxonomy" id="649198"/>
    <lineage>
        <taxon>Bacteria</taxon>
        <taxon>Pseudomonadati</taxon>
        <taxon>Pseudomonadota</taxon>
        <taxon>Alphaproteobacteria</taxon>
        <taxon>Hyphomicrobiales</taxon>
        <taxon>Amorphaceae</taxon>
        <taxon>Amorphus</taxon>
    </lineage>
</organism>
<sequence length="138" mass="14780">MRASSLALPAAVAMALIGMVWGIAMAISHDHSTMPAHAHLNLLGWVSLFLMGIFYRLHPELDRGRLAFIQVAVWIVASFVMIVGVALVHTGNRVGDPVAGLSSIVVVADMLLFAGFVVRALREPADDARERPVSGAVR</sequence>
<protein>
    <submittedName>
        <fullName evidence="2">Cbb3-type cytochrome oxidase subunit 1</fullName>
    </submittedName>
</protein>
<proteinExistence type="predicted"/>
<evidence type="ECO:0000313" key="2">
    <source>
        <dbReference type="EMBL" id="MDQ0315065.1"/>
    </source>
</evidence>
<accession>A0AAE3VN83</accession>
<reference evidence="2" key="1">
    <citation type="submission" date="2023-07" db="EMBL/GenBank/DDBJ databases">
        <title>Genomic Encyclopedia of Type Strains, Phase IV (KMG-IV): sequencing the most valuable type-strain genomes for metagenomic binning, comparative biology and taxonomic classification.</title>
        <authorList>
            <person name="Goeker M."/>
        </authorList>
    </citation>
    <scope>NUCLEOTIDE SEQUENCE</scope>
    <source>
        <strain evidence="2">DSM 21202</strain>
    </source>
</reference>
<evidence type="ECO:0000256" key="1">
    <source>
        <dbReference type="SAM" id="Phobius"/>
    </source>
</evidence>
<evidence type="ECO:0000313" key="3">
    <source>
        <dbReference type="Proteomes" id="UP001229244"/>
    </source>
</evidence>
<dbReference type="InterPro" id="IPR036927">
    <property type="entry name" value="Cyt_c_oxase-like_su1_sf"/>
</dbReference>
<gene>
    <name evidence="2" type="ORF">J2S73_001502</name>
</gene>
<dbReference type="RefSeq" id="WP_306884859.1">
    <property type="nucleotide sequence ID" value="NZ_JAUSUL010000001.1"/>
</dbReference>